<proteinExistence type="predicted"/>
<dbReference type="AlphaFoldDB" id="A0AAV4BDS1"/>
<name>A0AAV4BDS1_9GAST</name>
<evidence type="ECO:0000313" key="2">
    <source>
        <dbReference type="Proteomes" id="UP000735302"/>
    </source>
</evidence>
<dbReference type="SUPFAM" id="SSF49899">
    <property type="entry name" value="Concanavalin A-like lectins/glucanases"/>
    <property type="match status" value="1"/>
</dbReference>
<gene>
    <name evidence="1" type="ORF">PoB_004421000</name>
</gene>
<keyword evidence="2" id="KW-1185">Reference proteome</keyword>
<sequence length="256" mass="28030">MNQLMSSTHNPRLQLYTNQTLGALLHVLIWTSSFPCVISNSADSNSSCELTSTLFIQYNGSFEVGKCNTSRGILSLCVALCEIVTQCKIVHNEECDGVAKNCLCACRTKVKSFNSADANAFFYMHTVEMTASAKQAILVGGLVAGQSLIIKISLASTSINCSFLTSNGNFALMVEFYFTNGKGLANSSINKIMSEEDLNKPYFNFQDGQEENPFLHVTSTAFVLTIDSTVFKNFPNCIIDLSSISEFRLLSKDLHA</sequence>
<accession>A0AAV4BDS1</accession>
<dbReference type="Gene3D" id="2.60.120.200">
    <property type="match status" value="1"/>
</dbReference>
<dbReference type="EMBL" id="BLXT01004871">
    <property type="protein sequence ID" value="GFO17705.1"/>
    <property type="molecule type" value="Genomic_DNA"/>
</dbReference>
<dbReference type="Proteomes" id="UP000735302">
    <property type="component" value="Unassembled WGS sequence"/>
</dbReference>
<reference evidence="1 2" key="1">
    <citation type="journal article" date="2021" name="Elife">
        <title>Chloroplast acquisition without the gene transfer in kleptoplastic sea slugs, Plakobranchus ocellatus.</title>
        <authorList>
            <person name="Maeda T."/>
            <person name="Takahashi S."/>
            <person name="Yoshida T."/>
            <person name="Shimamura S."/>
            <person name="Takaki Y."/>
            <person name="Nagai Y."/>
            <person name="Toyoda A."/>
            <person name="Suzuki Y."/>
            <person name="Arimoto A."/>
            <person name="Ishii H."/>
            <person name="Satoh N."/>
            <person name="Nishiyama T."/>
            <person name="Hasebe M."/>
            <person name="Maruyama T."/>
            <person name="Minagawa J."/>
            <person name="Obokata J."/>
            <person name="Shigenobu S."/>
        </authorList>
    </citation>
    <scope>NUCLEOTIDE SEQUENCE [LARGE SCALE GENOMIC DNA]</scope>
</reference>
<organism evidence="1 2">
    <name type="scientific">Plakobranchus ocellatus</name>
    <dbReference type="NCBI Taxonomy" id="259542"/>
    <lineage>
        <taxon>Eukaryota</taxon>
        <taxon>Metazoa</taxon>
        <taxon>Spiralia</taxon>
        <taxon>Lophotrochozoa</taxon>
        <taxon>Mollusca</taxon>
        <taxon>Gastropoda</taxon>
        <taxon>Heterobranchia</taxon>
        <taxon>Euthyneura</taxon>
        <taxon>Panpulmonata</taxon>
        <taxon>Sacoglossa</taxon>
        <taxon>Placobranchoidea</taxon>
        <taxon>Plakobranchidae</taxon>
        <taxon>Plakobranchus</taxon>
    </lineage>
</organism>
<comment type="caution">
    <text evidence="1">The sequence shown here is derived from an EMBL/GenBank/DDBJ whole genome shotgun (WGS) entry which is preliminary data.</text>
</comment>
<evidence type="ECO:0000313" key="1">
    <source>
        <dbReference type="EMBL" id="GFO17705.1"/>
    </source>
</evidence>
<protein>
    <submittedName>
        <fullName evidence="1">Uncharacterized protein</fullName>
    </submittedName>
</protein>
<dbReference type="InterPro" id="IPR013320">
    <property type="entry name" value="ConA-like_dom_sf"/>
</dbReference>